<dbReference type="Proteomes" id="UP000199361">
    <property type="component" value="Unassembled WGS sequence"/>
</dbReference>
<dbReference type="EMBL" id="FOHX01000027">
    <property type="protein sequence ID" value="SEU46735.1"/>
    <property type="molecule type" value="Genomic_DNA"/>
</dbReference>
<dbReference type="AlphaFoldDB" id="A0A1I0LTW5"/>
<organism evidence="1 2">
    <name type="scientific">Nonomuraea wenchangensis</name>
    <dbReference type="NCBI Taxonomy" id="568860"/>
    <lineage>
        <taxon>Bacteria</taxon>
        <taxon>Bacillati</taxon>
        <taxon>Actinomycetota</taxon>
        <taxon>Actinomycetes</taxon>
        <taxon>Streptosporangiales</taxon>
        <taxon>Streptosporangiaceae</taxon>
        <taxon>Nonomuraea</taxon>
    </lineage>
</organism>
<protein>
    <submittedName>
        <fullName evidence="1">Uncharacterized protein</fullName>
    </submittedName>
</protein>
<keyword evidence="2" id="KW-1185">Reference proteome</keyword>
<gene>
    <name evidence="1" type="ORF">SAMN05421811_127133</name>
</gene>
<sequence length="284" mass="31308">MLILPFADIPGNTHHVSEDNPAYVTHADQYRMSWATIIERSHPNWDALTEGFVEEYRPTDTFGVAGAESQEHSLIWLGPADVIARLQANPVDVPWSEFNQHGIWADRWPNGDAWNALIPRTTWNPDGQGVVTEYPFEDGNGSVVVYEMLGRPALLSPGVSESPEGPTPLVTWHCTRCHEEGDSRDRFMSAAPSDRRTVCMKARKHMRPGQCRAEEANARGDRMVAVVQEVFGRPVTGNTAGLYAAQCATKDLDPNGIMMTSSCAEVSEARTHTDRHRVAIGGGS</sequence>
<reference evidence="1 2" key="1">
    <citation type="submission" date="2016-10" db="EMBL/GenBank/DDBJ databases">
        <authorList>
            <person name="de Groot N.N."/>
        </authorList>
    </citation>
    <scope>NUCLEOTIDE SEQUENCE [LARGE SCALE GENOMIC DNA]</scope>
    <source>
        <strain evidence="1 2">CGMCC 4.5598</strain>
    </source>
</reference>
<name>A0A1I0LTW5_9ACTN</name>
<dbReference type="OrthoDB" id="3997975at2"/>
<evidence type="ECO:0000313" key="1">
    <source>
        <dbReference type="EMBL" id="SEU46735.1"/>
    </source>
</evidence>
<proteinExistence type="predicted"/>
<accession>A0A1I0LTW5</accession>
<dbReference type="STRING" id="568860.SAMN05421811_127133"/>
<dbReference type="RefSeq" id="WP_091094100.1">
    <property type="nucleotide sequence ID" value="NZ_FOHX01000027.1"/>
</dbReference>
<evidence type="ECO:0000313" key="2">
    <source>
        <dbReference type="Proteomes" id="UP000199361"/>
    </source>
</evidence>